<feature type="transmembrane region" description="Helical" evidence="7">
    <location>
        <begin position="308"/>
        <end position="331"/>
    </location>
</feature>
<evidence type="ECO:0000256" key="6">
    <source>
        <dbReference type="ARBA" id="ARBA00023136"/>
    </source>
</evidence>
<evidence type="ECO:0000256" key="1">
    <source>
        <dbReference type="ARBA" id="ARBA00004651"/>
    </source>
</evidence>
<feature type="transmembrane region" description="Helical" evidence="7">
    <location>
        <begin position="343"/>
        <end position="366"/>
    </location>
</feature>
<keyword evidence="6 7" id="KW-0472">Membrane</keyword>
<dbReference type="InterPro" id="IPR020846">
    <property type="entry name" value="MFS_dom"/>
</dbReference>
<feature type="transmembrane region" description="Helical" evidence="7">
    <location>
        <begin position="12"/>
        <end position="35"/>
    </location>
</feature>
<dbReference type="GO" id="GO:0005886">
    <property type="term" value="C:plasma membrane"/>
    <property type="evidence" value="ECO:0007669"/>
    <property type="project" value="UniProtKB-SubCell"/>
</dbReference>
<dbReference type="PANTHER" id="PTHR23513:SF6">
    <property type="entry name" value="MAJOR FACILITATOR SUPERFAMILY ASSOCIATED DOMAIN-CONTAINING PROTEIN"/>
    <property type="match status" value="1"/>
</dbReference>
<keyword evidence="3" id="KW-1003">Cell membrane</keyword>
<dbReference type="Gene3D" id="1.20.1250.20">
    <property type="entry name" value="MFS general substrate transporter like domains"/>
    <property type="match status" value="1"/>
</dbReference>
<dbReference type="EMBL" id="MKQR01000015">
    <property type="protein sequence ID" value="OLR92848.1"/>
    <property type="molecule type" value="Genomic_DNA"/>
</dbReference>
<protein>
    <recommendedName>
        <fullName evidence="8">Major facilitator superfamily (MFS) profile domain-containing protein</fullName>
    </recommendedName>
</protein>
<name>A0A1Q9LLD6_9PSEU</name>
<dbReference type="OrthoDB" id="9815525at2"/>
<feature type="transmembrane region" description="Helical" evidence="7">
    <location>
        <begin position="378"/>
        <end position="396"/>
    </location>
</feature>
<evidence type="ECO:0000313" key="10">
    <source>
        <dbReference type="Proteomes" id="UP000186040"/>
    </source>
</evidence>
<dbReference type="RefSeq" id="WP_075975460.1">
    <property type="nucleotide sequence ID" value="NZ_MKQR01000015.1"/>
</dbReference>
<dbReference type="InterPro" id="IPR036259">
    <property type="entry name" value="MFS_trans_sf"/>
</dbReference>
<proteinExistence type="predicted"/>
<dbReference type="AlphaFoldDB" id="A0A1Q9LLD6"/>
<keyword evidence="10" id="KW-1185">Reference proteome</keyword>
<keyword evidence="5 7" id="KW-1133">Transmembrane helix</keyword>
<evidence type="ECO:0000259" key="8">
    <source>
        <dbReference type="PROSITE" id="PS50850"/>
    </source>
</evidence>
<comment type="subcellular location">
    <subcellularLocation>
        <location evidence="1">Cell membrane</location>
        <topology evidence="1">Multi-pass membrane protein</topology>
    </subcellularLocation>
</comment>
<dbReference type="Proteomes" id="UP000186040">
    <property type="component" value="Unassembled WGS sequence"/>
</dbReference>
<feature type="transmembrane region" description="Helical" evidence="7">
    <location>
        <begin position="221"/>
        <end position="245"/>
    </location>
</feature>
<dbReference type="STRING" id="1193682.BJP25_19715"/>
<dbReference type="Pfam" id="PF05977">
    <property type="entry name" value="MFS_3"/>
    <property type="match status" value="1"/>
</dbReference>
<dbReference type="GO" id="GO:0022857">
    <property type="term" value="F:transmembrane transporter activity"/>
    <property type="evidence" value="ECO:0007669"/>
    <property type="project" value="InterPro"/>
</dbReference>
<evidence type="ECO:0000256" key="5">
    <source>
        <dbReference type="ARBA" id="ARBA00022989"/>
    </source>
</evidence>
<dbReference type="PROSITE" id="PS50850">
    <property type="entry name" value="MFS"/>
    <property type="match status" value="1"/>
</dbReference>
<dbReference type="PANTHER" id="PTHR23513">
    <property type="entry name" value="INTEGRAL MEMBRANE EFFLUX PROTEIN-RELATED"/>
    <property type="match status" value="1"/>
</dbReference>
<evidence type="ECO:0000256" key="7">
    <source>
        <dbReference type="SAM" id="Phobius"/>
    </source>
</evidence>
<feature type="transmembrane region" description="Helical" evidence="7">
    <location>
        <begin position="152"/>
        <end position="181"/>
    </location>
</feature>
<feature type="domain" description="Major facilitator superfamily (MFS) profile" evidence="8">
    <location>
        <begin position="217"/>
        <end position="411"/>
    </location>
</feature>
<evidence type="ECO:0000256" key="3">
    <source>
        <dbReference type="ARBA" id="ARBA00022475"/>
    </source>
</evidence>
<evidence type="ECO:0000256" key="2">
    <source>
        <dbReference type="ARBA" id="ARBA00022448"/>
    </source>
</evidence>
<keyword evidence="2" id="KW-0813">Transport</keyword>
<accession>A0A1Q9LLD6</accession>
<evidence type="ECO:0000256" key="4">
    <source>
        <dbReference type="ARBA" id="ARBA00022692"/>
    </source>
</evidence>
<feature type="transmembrane region" description="Helical" evidence="7">
    <location>
        <begin position="251"/>
        <end position="271"/>
    </location>
</feature>
<feature type="transmembrane region" description="Helical" evidence="7">
    <location>
        <begin position="41"/>
        <end position="62"/>
    </location>
</feature>
<dbReference type="InterPro" id="IPR010290">
    <property type="entry name" value="TM_effector"/>
</dbReference>
<evidence type="ECO:0000313" key="9">
    <source>
        <dbReference type="EMBL" id="OLR92848.1"/>
    </source>
</evidence>
<reference evidence="9 10" key="1">
    <citation type="submission" date="2016-10" db="EMBL/GenBank/DDBJ databases">
        <title>The Draft Genome Sequence of Actinokineospora bangkokensis 44EHWT reveals the biosynthetic pathway of antifungal compounds Thailandins with unusual extender unit butylmalonyl-CoA.</title>
        <authorList>
            <person name="Greule A."/>
            <person name="Intra B."/>
            <person name="Flemming S."/>
            <person name="Rommel M.G."/>
            <person name="Panbangred W."/>
            <person name="Bechthold A."/>
        </authorList>
    </citation>
    <scope>NUCLEOTIDE SEQUENCE [LARGE SCALE GENOMIC DNA]</scope>
    <source>
        <strain evidence="9 10">44EHW</strain>
    </source>
</reference>
<keyword evidence="4 7" id="KW-0812">Transmembrane</keyword>
<gene>
    <name evidence="9" type="ORF">BJP25_19715</name>
</gene>
<feature type="transmembrane region" description="Helical" evidence="7">
    <location>
        <begin position="283"/>
        <end position="302"/>
    </location>
</feature>
<comment type="caution">
    <text evidence="9">The sequence shown here is derived from an EMBL/GenBank/DDBJ whole genome shotgun (WGS) entry which is preliminary data.</text>
</comment>
<feature type="transmembrane region" description="Helical" evidence="7">
    <location>
        <begin position="82"/>
        <end position="109"/>
    </location>
</feature>
<organism evidence="9 10">
    <name type="scientific">Actinokineospora bangkokensis</name>
    <dbReference type="NCBI Taxonomy" id="1193682"/>
    <lineage>
        <taxon>Bacteria</taxon>
        <taxon>Bacillati</taxon>
        <taxon>Actinomycetota</taxon>
        <taxon>Actinomycetes</taxon>
        <taxon>Pseudonocardiales</taxon>
        <taxon>Pseudonocardiaceae</taxon>
        <taxon>Actinokineospora</taxon>
    </lineage>
</organism>
<dbReference type="CDD" id="cd06173">
    <property type="entry name" value="MFS_MefA_like"/>
    <property type="match status" value="1"/>
</dbReference>
<dbReference type="SUPFAM" id="SSF103473">
    <property type="entry name" value="MFS general substrate transporter"/>
    <property type="match status" value="1"/>
</dbReference>
<sequence length="411" mass="41806">MNRDFRHYWSAEVSSTFGSTFTTTAIGALGVTAFAATPAELGVVSAAAMVPACVFGVFAGAVGDRLRRPRRALMGCDAFGALFLLVAAAGLLTGAATIWWLAALCFLLGSMATVVETVYFTHLNTLVSGDDLVAGRVKLQTGEYGARTAGKALAGVVIAAFGGAAALLLDALSYLTSLVLLKRITAEDRGPEREPGPRTTLLRDIRDGFTELRHNSFLRAYSAFTGIRSLAVGALTTITAPFLLVDLAVPLSLYGVLFAVSGLAGLLGSLVAGRLAKRMELGALANFGSIGLVLSGLVLPAAGGPLPLAAAVAVLGLALPVAFGAIANVGLSGAITQLVPETVLGRAVATLRTIGTTAQVVGALGGGLLGSAIGLRPSAWLCAVVSILGCLFVLRIPRPAPAEERVPVGAA</sequence>